<dbReference type="KEGG" id="nlo:107225969"/>
<dbReference type="AlphaFoldDB" id="A0A6J0C694"/>
<feature type="coiled-coil region" evidence="1">
    <location>
        <begin position="102"/>
        <end position="163"/>
    </location>
</feature>
<feature type="region of interest" description="Disordered" evidence="2">
    <location>
        <begin position="390"/>
        <end position="412"/>
    </location>
</feature>
<feature type="compositionally biased region" description="Polar residues" evidence="2">
    <location>
        <begin position="228"/>
        <end position="246"/>
    </location>
</feature>
<dbReference type="InParanoid" id="A0A6J0C694"/>
<protein>
    <submittedName>
        <fullName evidence="4">Uncharacterized protein LOC107225969 isoform X1</fullName>
    </submittedName>
</protein>
<evidence type="ECO:0000313" key="3">
    <source>
        <dbReference type="Proteomes" id="UP000829291"/>
    </source>
</evidence>
<gene>
    <name evidence="4" type="primary">LOC107225969</name>
</gene>
<accession>A0A6J0C694</accession>
<keyword evidence="1" id="KW-0175">Coiled coil</keyword>
<reference evidence="4" key="1">
    <citation type="submission" date="2025-08" db="UniProtKB">
        <authorList>
            <consortium name="RefSeq"/>
        </authorList>
    </citation>
    <scope>IDENTIFICATION</scope>
    <source>
        <tissue evidence="4">Thorax and Abdomen</tissue>
    </source>
</reference>
<name>A0A6J0C694_NEOLC</name>
<dbReference type="OrthoDB" id="6600770at2759"/>
<dbReference type="RefSeq" id="XP_015522103.1">
    <property type="nucleotide sequence ID" value="XM_015666617.2"/>
</dbReference>
<dbReference type="Proteomes" id="UP000829291">
    <property type="component" value="Chromosome 7"/>
</dbReference>
<feature type="compositionally biased region" description="Polar residues" evidence="2">
    <location>
        <begin position="207"/>
        <end position="220"/>
    </location>
</feature>
<feature type="compositionally biased region" description="Low complexity" evidence="2">
    <location>
        <begin position="390"/>
        <end position="401"/>
    </location>
</feature>
<proteinExistence type="predicted"/>
<dbReference type="FunCoup" id="A0A6J0C694">
    <property type="interactions" value="16"/>
</dbReference>
<keyword evidence="3" id="KW-1185">Reference proteome</keyword>
<feature type="region of interest" description="Disordered" evidence="2">
    <location>
        <begin position="181"/>
        <end position="290"/>
    </location>
</feature>
<dbReference type="GeneID" id="107225969"/>
<evidence type="ECO:0000313" key="4">
    <source>
        <dbReference type="RefSeq" id="XP_015522103.1"/>
    </source>
</evidence>
<organism evidence="4">
    <name type="scientific">Neodiprion lecontei</name>
    <name type="common">Redheaded pine sawfly</name>
    <dbReference type="NCBI Taxonomy" id="441921"/>
    <lineage>
        <taxon>Eukaryota</taxon>
        <taxon>Metazoa</taxon>
        <taxon>Ecdysozoa</taxon>
        <taxon>Arthropoda</taxon>
        <taxon>Hexapoda</taxon>
        <taxon>Insecta</taxon>
        <taxon>Pterygota</taxon>
        <taxon>Neoptera</taxon>
        <taxon>Endopterygota</taxon>
        <taxon>Hymenoptera</taxon>
        <taxon>Tenthredinoidea</taxon>
        <taxon>Diprionidae</taxon>
        <taxon>Diprioninae</taxon>
        <taxon>Neodiprion</taxon>
    </lineage>
</organism>
<evidence type="ECO:0000256" key="1">
    <source>
        <dbReference type="SAM" id="Coils"/>
    </source>
</evidence>
<sequence>MGETPKVEFAVGSEVSSVSFYKSSFARSFAMNARETKSLDFAFMNGETIAEEPNSSPTSYDNRNNNFVLHNSITGKTVSSSDVKLWRINESITVDTEAPAELDKLRKEYQNLAEENRRLQNNLAVGRTPQSRVIDNVLLQTQIDTLQWQLKQTEANREMYRALMAQVVRFLERAHKSLDILHEKSNPKNGKASRVPRSRSVHGVDESSVSRGSHQSSASCASFARAKSVTQISPTSGTNRDSTSIWSVLRRTETPPPGLQQPRPEVQPHEGVVYRRRPTSSENNPDEVPPERLSQEAFRLMRTAQSLLATREPDLVRVSEVDNRRAPSPCNIDGPLPLQSFTNSTPLCDSLLSSSDRANSRCDNDATFSRRAEPGTAGCLLPGARRSLDAASLHSASSKTTETTEEEDGGPRSLLAGALEREFVVKSSSTPNRRPKKPTEVGLKTKPCTASVSSAEDESGFSSMSSFQDVGLPPAPSLVKGYHTEVGLPDVPVKVRHRRWSSTPAEMQALFNGRYNASFTAAKTGSEALKVLWV</sequence>
<evidence type="ECO:0000256" key="2">
    <source>
        <dbReference type="SAM" id="MobiDB-lite"/>
    </source>
</evidence>